<name>A0AAD8H0P9_9APIA</name>
<dbReference type="EMBL" id="JAUIZM010000010">
    <property type="protein sequence ID" value="KAK1358792.1"/>
    <property type="molecule type" value="Genomic_DNA"/>
</dbReference>
<feature type="domain" description="DC1" evidence="2">
    <location>
        <begin position="339"/>
        <end position="389"/>
    </location>
</feature>
<feature type="domain" description="DC1" evidence="2">
    <location>
        <begin position="160"/>
        <end position="216"/>
    </location>
</feature>
<dbReference type="PANTHER" id="PTHR32410">
    <property type="entry name" value="CYSTEINE/HISTIDINE-RICH C1 DOMAIN FAMILY PROTEIN"/>
    <property type="match status" value="1"/>
</dbReference>
<dbReference type="EMBL" id="JAUIZM010000010">
    <property type="protein sequence ID" value="KAK1358789.1"/>
    <property type="molecule type" value="Genomic_DNA"/>
</dbReference>
<dbReference type="PANTHER" id="PTHR32410:SF216">
    <property type="entry name" value="PHORBOL-ESTER_DAG-TYPE DOMAIN-CONTAINING PROTEIN"/>
    <property type="match status" value="1"/>
</dbReference>
<dbReference type="InterPro" id="IPR004146">
    <property type="entry name" value="DC1"/>
</dbReference>
<comment type="caution">
    <text evidence="4">The sequence shown here is derived from an EMBL/GenBank/DDBJ whole genome shotgun (WGS) entry which is preliminary data.</text>
</comment>
<evidence type="ECO:0000259" key="2">
    <source>
        <dbReference type="Pfam" id="PF03107"/>
    </source>
</evidence>
<evidence type="ECO:0000313" key="5">
    <source>
        <dbReference type="Proteomes" id="UP001237642"/>
    </source>
</evidence>
<dbReference type="Proteomes" id="UP001237642">
    <property type="component" value="Unassembled WGS sequence"/>
</dbReference>
<reference evidence="4" key="2">
    <citation type="submission" date="2023-05" db="EMBL/GenBank/DDBJ databases">
        <authorList>
            <person name="Schelkunov M.I."/>
        </authorList>
    </citation>
    <scope>NUCLEOTIDE SEQUENCE</scope>
    <source>
        <strain evidence="4">Hsosn_3</strain>
        <tissue evidence="4">Leaf</tissue>
    </source>
</reference>
<reference evidence="4" key="1">
    <citation type="submission" date="2023-02" db="EMBL/GenBank/DDBJ databases">
        <title>Genome of toxic invasive species Heracleum sosnowskyi carries increased number of genes despite the absence of recent whole-genome duplications.</title>
        <authorList>
            <person name="Schelkunov M."/>
            <person name="Shtratnikova V."/>
            <person name="Makarenko M."/>
            <person name="Klepikova A."/>
            <person name="Omelchenko D."/>
            <person name="Novikova G."/>
            <person name="Obukhova E."/>
            <person name="Bogdanov V."/>
            <person name="Penin A."/>
            <person name="Logacheva M."/>
        </authorList>
    </citation>
    <scope>NUCLEOTIDE SEQUENCE</scope>
    <source>
        <strain evidence="4">Hsosn_3</strain>
        <tissue evidence="4">Leaf</tissue>
    </source>
</reference>
<evidence type="ECO:0000313" key="3">
    <source>
        <dbReference type="EMBL" id="KAK1358789.1"/>
    </source>
</evidence>
<dbReference type="InterPro" id="IPR046349">
    <property type="entry name" value="C1-like_sf"/>
</dbReference>
<dbReference type="SUPFAM" id="SSF57889">
    <property type="entry name" value="Cysteine-rich domain"/>
    <property type="match status" value="2"/>
</dbReference>
<evidence type="ECO:0000313" key="4">
    <source>
        <dbReference type="EMBL" id="KAK1358792.1"/>
    </source>
</evidence>
<dbReference type="Pfam" id="PF03107">
    <property type="entry name" value="C1_2"/>
    <property type="match status" value="2"/>
</dbReference>
<dbReference type="InterPro" id="IPR053192">
    <property type="entry name" value="Vacuole_Formation_Reg"/>
</dbReference>
<organism evidence="4 5">
    <name type="scientific">Heracleum sosnowskyi</name>
    <dbReference type="NCBI Taxonomy" id="360622"/>
    <lineage>
        <taxon>Eukaryota</taxon>
        <taxon>Viridiplantae</taxon>
        <taxon>Streptophyta</taxon>
        <taxon>Embryophyta</taxon>
        <taxon>Tracheophyta</taxon>
        <taxon>Spermatophyta</taxon>
        <taxon>Magnoliopsida</taxon>
        <taxon>eudicotyledons</taxon>
        <taxon>Gunneridae</taxon>
        <taxon>Pentapetalae</taxon>
        <taxon>asterids</taxon>
        <taxon>campanulids</taxon>
        <taxon>Apiales</taxon>
        <taxon>Apiaceae</taxon>
        <taxon>Apioideae</taxon>
        <taxon>apioid superclade</taxon>
        <taxon>Tordylieae</taxon>
        <taxon>Tordyliinae</taxon>
        <taxon>Heracleum</taxon>
    </lineage>
</organism>
<dbReference type="AlphaFoldDB" id="A0AAD8H0P9"/>
<keyword evidence="5" id="KW-1185">Reference proteome</keyword>
<evidence type="ECO:0000256" key="1">
    <source>
        <dbReference type="ARBA" id="ARBA00022737"/>
    </source>
</evidence>
<keyword evidence="1" id="KW-0677">Repeat</keyword>
<accession>A0AAD8H0P9</accession>
<protein>
    <submittedName>
        <fullName evidence="4">Phorbol-ester/DAG-type domain-containing protein</fullName>
    </submittedName>
</protein>
<sequence>MVWVQDMQLNLLDYCKAEKVPWSGVVTNYSTSPFPEEIYERIREMLIEYEVVITRWPQYTLVLENVQQSTEDPIIVHPAHNHPLALIEFFAHFQCARSSPMLSSSYENETDPNLVHLPAADELSLNLLLEQFVKDKITLSDSSNNSSIFSATNYIKHWAHEEHDLKLITINELYDPKNDDEILLLCDGCVEPIPTYGGQSYYGCVPCKFFMHKGCAELPREIEHHLWPGNTLYANKYNEPFKVFYCDGCGVDGNGIFFGDRVTPSDKGSIHLHIGCVTLHKVIKHEAHLHQLDQVFGRYYICNACGQSYRQHKHRCKKCDFDICGGCIMKARTYKHRWDPHPLDLIYDVSMVAEHEHDFDCEYCSEDINPNYWFYHCSRCDLSFHTLCIEISSYRKYKSVKFGATNIIRDKLHPHGLTFVLNKKVRSCDKCGRNCTLLNLSCNVHLVIPFSATGAGTSDSIPWYLFSLSPEFLIISFVSLKFYFLLCRTD</sequence>
<proteinExistence type="predicted"/>
<gene>
    <name evidence="3" type="ORF">POM88_043263</name>
    <name evidence="4" type="ORF">POM88_043266</name>
</gene>